<dbReference type="EMBL" id="VHQG01000004">
    <property type="protein sequence ID" value="TPW74652.1"/>
    <property type="molecule type" value="Genomic_DNA"/>
</dbReference>
<dbReference type="OrthoDB" id="3173471at2"/>
<keyword evidence="2" id="KW-1185">Reference proteome</keyword>
<dbReference type="AlphaFoldDB" id="A0A506XY72"/>
<evidence type="ECO:0000313" key="2">
    <source>
        <dbReference type="Proteomes" id="UP000316252"/>
    </source>
</evidence>
<comment type="caution">
    <text evidence="1">The sequence shown here is derived from an EMBL/GenBank/DDBJ whole genome shotgun (WGS) entry which is preliminary data.</text>
</comment>
<dbReference type="InterPro" id="IPR011335">
    <property type="entry name" value="Restrct_endonuc-II-like"/>
</dbReference>
<protein>
    <recommendedName>
        <fullName evidence="3">DUF559 domain-containing protein</fullName>
    </recommendedName>
</protein>
<dbReference type="RefSeq" id="WP_141164290.1">
    <property type="nucleotide sequence ID" value="NZ_VHQG01000004.1"/>
</dbReference>
<accession>A0A506XY72</accession>
<evidence type="ECO:0008006" key="3">
    <source>
        <dbReference type="Google" id="ProtNLM"/>
    </source>
</evidence>
<dbReference type="SUPFAM" id="SSF52980">
    <property type="entry name" value="Restriction endonuclease-like"/>
    <property type="match status" value="1"/>
</dbReference>
<dbReference type="Proteomes" id="UP000316252">
    <property type="component" value="Unassembled WGS sequence"/>
</dbReference>
<dbReference type="Gene3D" id="3.40.960.10">
    <property type="entry name" value="VSR Endonuclease"/>
    <property type="match status" value="1"/>
</dbReference>
<name>A0A506XY72_9MICO</name>
<reference evidence="1 2" key="1">
    <citation type="submission" date="2019-06" db="EMBL/GenBank/DDBJ databases">
        <authorList>
            <person name="Li F."/>
        </authorList>
    </citation>
    <scope>NUCLEOTIDE SEQUENCE [LARGE SCALE GENOMIC DNA]</scope>
    <source>
        <strain evidence="1 2">10F1D-1</strain>
    </source>
</reference>
<proteinExistence type="predicted"/>
<sequence length="115" mass="13234">MAAATPEIVERAQSPRETRLRLLLTRAGYDLESDVEVQLPRCPLYRVDLALRGRKIAFEYQGEHHADLEQYRADQTRLSRLRAHGWLVMEINARDLDDPVELLARIARAIAAHPH</sequence>
<organism evidence="1 2">
    <name type="scientific">Schumannella soli</name>
    <dbReference type="NCBI Taxonomy" id="2590779"/>
    <lineage>
        <taxon>Bacteria</taxon>
        <taxon>Bacillati</taxon>
        <taxon>Actinomycetota</taxon>
        <taxon>Actinomycetes</taxon>
        <taxon>Micrococcales</taxon>
        <taxon>Microbacteriaceae</taxon>
        <taxon>Schumannella</taxon>
    </lineage>
</organism>
<evidence type="ECO:0000313" key="1">
    <source>
        <dbReference type="EMBL" id="TPW74652.1"/>
    </source>
</evidence>
<gene>
    <name evidence="1" type="ORF">FJ657_13790</name>
</gene>